<dbReference type="EMBL" id="AP024702">
    <property type="protein sequence ID" value="BCX48359.1"/>
    <property type="molecule type" value="Genomic_DNA"/>
</dbReference>
<dbReference type="InterPro" id="IPR050486">
    <property type="entry name" value="Mannose-1P_guanyltransferase"/>
</dbReference>
<dbReference type="Gene3D" id="2.160.10.10">
    <property type="entry name" value="Hexapeptide repeat proteins"/>
    <property type="match status" value="1"/>
</dbReference>
<dbReference type="Gene3D" id="3.90.550.10">
    <property type="entry name" value="Spore Coat Polysaccharide Biosynthesis Protein SpsA, Chain A"/>
    <property type="match status" value="1"/>
</dbReference>
<dbReference type="Pfam" id="PF00483">
    <property type="entry name" value="NTP_transferase"/>
    <property type="match status" value="1"/>
</dbReference>
<sequence length="305" mass="32602">MIRKAFLLGAGLGTRLRPLTDRLPKPLVPLFHRPLVEWAMDACAAAGIEEFAINTHHLPECWRQLGGDWEYEGGSPWTGENAVAAESARWNGLPVTLFHEPDLLETGGGIRNISAWVGDDDVLVHNGDIYASLPLDRLISAHEASENVVTLALRSEGVAKHIAIEGGQVVDIREMLGRTPGTHVFSGIYVFSPQLLDRIPPGEKISVIPAFLELAKEGRLGGVVLDDGVWFDLGDQESYLAAHRELGLTEPVHPAAEVSETALIEASVVGPGAVVGAGAALRDAVVWPGARIGEGETVEHAVVTP</sequence>
<dbReference type="SUPFAM" id="SSF53448">
    <property type="entry name" value="Nucleotide-diphospho-sugar transferases"/>
    <property type="match status" value="1"/>
</dbReference>
<protein>
    <submittedName>
        <fullName evidence="2">Mannose-1-phosphate guanylyltransferase</fullName>
    </submittedName>
</protein>
<evidence type="ECO:0000313" key="2">
    <source>
        <dbReference type="EMBL" id="BCX48359.1"/>
    </source>
</evidence>
<evidence type="ECO:0000259" key="1">
    <source>
        <dbReference type="Pfam" id="PF00483"/>
    </source>
</evidence>
<dbReference type="RefSeq" id="WP_338684512.1">
    <property type="nucleotide sequence ID" value="NZ_AP024702.1"/>
</dbReference>
<feature type="domain" description="Nucleotidyl transferase" evidence="1">
    <location>
        <begin position="4"/>
        <end position="245"/>
    </location>
</feature>
<keyword evidence="3" id="KW-1185">Reference proteome</keyword>
<accession>A0ABM7RAD6</accession>
<dbReference type="CDD" id="cd06422">
    <property type="entry name" value="NTP_transferase_like_1"/>
    <property type="match status" value="1"/>
</dbReference>
<dbReference type="GO" id="GO:0016779">
    <property type="term" value="F:nucleotidyltransferase activity"/>
    <property type="evidence" value="ECO:0007669"/>
    <property type="project" value="UniProtKB-KW"/>
</dbReference>
<name>A0ABM7RAD6_9BACT</name>
<proteinExistence type="predicted"/>
<reference evidence="2 3" key="1">
    <citation type="submission" date="2021-06" db="EMBL/GenBank/DDBJ databases">
        <title>Complete genome of Haloferula helveola possessing various polysaccharide degrading enzymes.</title>
        <authorList>
            <person name="Takami H."/>
            <person name="Huang C."/>
            <person name="Hamasaki K."/>
        </authorList>
    </citation>
    <scope>NUCLEOTIDE SEQUENCE [LARGE SCALE GENOMIC DNA]</scope>
    <source>
        <strain evidence="2 3">CN-1</strain>
    </source>
</reference>
<dbReference type="Proteomes" id="UP001374893">
    <property type="component" value="Chromosome"/>
</dbReference>
<dbReference type="InterPro" id="IPR005835">
    <property type="entry name" value="NTP_transferase_dom"/>
</dbReference>
<dbReference type="PANTHER" id="PTHR22572">
    <property type="entry name" value="SUGAR-1-PHOSPHATE GUANYL TRANSFERASE"/>
    <property type="match status" value="1"/>
</dbReference>
<keyword evidence="2" id="KW-0808">Transferase</keyword>
<evidence type="ECO:0000313" key="3">
    <source>
        <dbReference type="Proteomes" id="UP001374893"/>
    </source>
</evidence>
<dbReference type="InterPro" id="IPR029044">
    <property type="entry name" value="Nucleotide-diphossugar_trans"/>
</dbReference>
<keyword evidence="2" id="KW-0548">Nucleotidyltransferase</keyword>
<organism evidence="2 3">
    <name type="scientific">Haloferula helveola</name>
    <dbReference type="NCBI Taxonomy" id="490095"/>
    <lineage>
        <taxon>Bacteria</taxon>
        <taxon>Pseudomonadati</taxon>
        <taxon>Verrucomicrobiota</taxon>
        <taxon>Verrucomicrobiia</taxon>
        <taxon>Verrucomicrobiales</taxon>
        <taxon>Verrucomicrobiaceae</taxon>
        <taxon>Haloferula</taxon>
    </lineage>
</organism>
<gene>
    <name evidence="2" type="ORF">HAHE_22670</name>
</gene>